<dbReference type="GO" id="GO:0005198">
    <property type="term" value="F:structural molecule activity"/>
    <property type="evidence" value="ECO:0007669"/>
    <property type="project" value="InterPro"/>
</dbReference>
<evidence type="ECO:0000313" key="12">
    <source>
        <dbReference type="Proteomes" id="UP000632498"/>
    </source>
</evidence>
<dbReference type="InterPro" id="IPR010930">
    <property type="entry name" value="Flg_bb/hook_C_dom"/>
</dbReference>
<feature type="coiled-coil region" evidence="7">
    <location>
        <begin position="136"/>
        <end position="181"/>
    </location>
</feature>
<reference evidence="11" key="2">
    <citation type="submission" date="2020-09" db="EMBL/GenBank/DDBJ databases">
        <authorList>
            <person name="Sun Q."/>
            <person name="Zhou Y."/>
        </authorList>
    </citation>
    <scope>NUCLEOTIDE SEQUENCE</scope>
    <source>
        <strain evidence="11">CGMCC 1.15254</strain>
    </source>
</reference>
<dbReference type="AlphaFoldDB" id="A0A917BRS6"/>
<dbReference type="PROSITE" id="PS00588">
    <property type="entry name" value="FLAGELLA_BB_ROD"/>
    <property type="match status" value="1"/>
</dbReference>
<dbReference type="InterPro" id="IPR053927">
    <property type="entry name" value="FlgK_helical"/>
</dbReference>
<evidence type="ECO:0000259" key="8">
    <source>
        <dbReference type="Pfam" id="PF00460"/>
    </source>
</evidence>
<dbReference type="PANTHER" id="PTHR30033:SF1">
    <property type="entry name" value="FLAGELLAR HOOK-ASSOCIATED PROTEIN 1"/>
    <property type="match status" value="1"/>
</dbReference>
<evidence type="ECO:0000256" key="1">
    <source>
        <dbReference type="ARBA" id="ARBA00004117"/>
    </source>
</evidence>
<dbReference type="NCBIfam" id="TIGR02492">
    <property type="entry name" value="flgK_ends"/>
    <property type="match status" value="1"/>
</dbReference>
<gene>
    <name evidence="11" type="ORF">GCM10011332_07290</name>
</gene>
<dbReference type="InterPro" id="IPR019776">
    <property type="entry name" value="Flagellar_basal_body_rod_CS"/>
</dbReference>
<evidence type="ECO:0000259" key="10">
    <source>
        <dbReference type="Pfam" id="PF22638"/>
    </source>
</evidence>
<keyword evidence="5" id="KW-0964">Secreted</keyword>
<keyword evidence="7" id="KW-0175">Coiled coil</keyword>
<keyword evidence="11" id="KW-0966">Cell projection</keyword>
<keyword evidence="12" id="KW-1185">Reference proteome</keyword>
<evidence type="ECO:0000256" key="4">
    <source>
        <dbReference type="ARBA" id="ARBA00016244"/>
    </source>
</evidence>
<dbReference type="RefSeq" id="WP_188661726.1">
    <property type="nucleotide sequence ID" value="NZ_BMHV01000004.1"/>
</dbReference>
<comment type="subcellular location">
    <subcellularLocation>
        <location evidence="1">Bacterial flagellum basal body</location>
    </subcellularLocation>
    <subcellularLocation>
        <location evidence="2">Secreted</location>
    </subcellularLocation>
</comment>
<dbReference type="GO" id="GO:0005576">
    <property type="term" value="C:extracellular region"/>
    <property type="evidence" value="ECO:0007669"/>
    <property type="project" value="UniProtKB-SubCell"/>
</dbReference>
<feature type="domain" description="Flagellar basal body rod protein N-terminal" evidence="8">
    <location>
        <begin position="7"/>
        <end position="36"/>
    </location>
</feature>
<reference evidence="11" key="1">
    <citation type="journal article" date="2014" name="Int. J. Syst. Evol. Microbiol.">
        <title>Complete genome sequence of Corynebacterium casei LMG S-19264T (=DSM 44701T), isolated from a smear-ripened cheese.</title>
        <authorList>
            <consortium name="US DOE Joint Genome Institute (JGI-PGF)"/>
            <person name="Walter F."/>
            <person name="Albersmeier A."/>
            <person name="Kalinowski J."/>
            <person name="Ruckert C."/>
        </authorList>
    </citation>
    <scope>NUCLEOTIDE SEQUENCE</scope>
    <source>
        <strain evidence="11">CGMCC 1.15254</strain>
    </source>
</reference>
<dbReference type="GO" id="GO:0044780">
    <property type="term" value="P:bacterial-type flagellum assembly"/>
    <property type="evidence" value="ECO:0007669"/>
    <property type="project" value="InterPro"/>
</dbReference>
<organism evidence="11 12">
    <name type="scientific">Terasakiella brassicae</name>
    <dbReference type="NCBI Taxonomy" id="1634917"/>
    <lineage>
        <taxon>Bacteria</taxon>
        <taxon>Pseudomonadati</taxon>
        <taxon>Pseudomonadota</taxon>
        <taxon>Alphaproteobacteria</taxon>
        <taxon>Rhodospirillales</taxon>
        <taxon>Terasakiellaceae</taxon>
        <taxon>Terasakiella</taxon>
    </lineage>
</organism>
<dbReference type="Proteomes" id="UP000632498">
    <property type="component" value="Unassembled WGS sequence"/>
</dbReference>
<comment type="caution">
    <text evidence="11">The sequence shown here is derived from an EMBL/GenBank/DDBJ whole genome shotgun (WGS) entry which is preliminary data.</text>
</comment>
<dbReference type="GO" id="GO:0009425">
    <property type="term" value="C:bacterial-type flagellum basal body"/>
    <property type="evidence" value="ECO:0007669"/>
    <property type="project" value="UniProtKB-SubCell"/>
</dbReference>
<evidence type="ECO:0000259" key="9">
    <source>
        <dbReference type="Pfam" id="PF06429"/>
    </source>
</evidence>
<dbReference type="Pfam" id="PF00460">
    <property type="entry name" value="Flg_bb_rod"/>
    <property type="match status" value="1"/>
</dbReference>
<dbReference type="SUPFAM" id="SSF64518">
    <property type="entry name" value="Phase 1 flagellin"/>
    <property type="match status" value="1"/>
</dbReference>
<keyword evidence="11" id="KW-0282">Flagellum</keyword>
<accession>A0A917BRS6</accession>
<dbReference type="EMBL" id="BMHV01000004">
    <property type="protein sequence ID" value="GGF56346.1"/>
    <property type="molecule type" value="Genomic_DNA"/>
</dbReference>
<keyword evidence="11" id="KW-0969">Cilium</keyword>
<name>A0A917BRS6_9PROT</name>
<evidence type="ECO:0000256" key="6">
    <source>
        <dbReference type="ARBA" id="ARBA00023143"/>
    </source>
</evidence>
<dbReference type="Pfam" id="PF06429">
    <property type="entry name" value="Flg_bbr_C"/>
    <property type="match status" value="1"/>
</dbReference>
<dbReference type="PANTHER" id="PTHR30033">
    <property type="entry name" value="FLAGELLAR HOOK-ASSOCIATED PROTEIN 1"/>
    <property type="match status" value="1"/>
</dbReference>
<feature type="domain" description="Flagellar basal-body/hook protein C-terminal" evidence="9">
    <location>
        <begin position="680"/>
        <end position="716"/>
    </location>
</feature>
<evidence type="ECO:0000256" key="3">
    <source>
        <dbReference type="ARBA" id="ARBA00009677"/>
    </source>
</evidence>
<dbReference type="Pfam" id="PF22638">
    <property type="entry name" value="FlgK_D1"/>
    <property type="match status" value="1"/>
</dbReference>
<evidence type="ECO:0000256" key="2">
    <source>
        <dbReference type="ARBA" id="ARBA00004613"/>
    </source>
</evidence>
<evidence type="ECO:0000256" key="7">
    <source>
        <dbReference type="SAM" id="Coils"/>
    </source>
</evidence>
<dbReference type="InterPro" id="IPR002371">
    <property type="entry name" value="FlgK"/>
</dbReference>
<dbReference type="InterPro" id="IPR001444">
    <property type="entry name" value="Flag_bb_rod_N"/>
</dbReference>
<feature type="domain" description="Flagellar hook-associated protein FlgK helical" evidence="10">
    <location>
        <begin position="90"/>
        <end position="324"/>
    </location>
</feature>
<dbReference type="GO" id="GO:0009424">
    <property type="term" value="C:bacterial-type flagellum hook"/>
    <property type="evidence" value="ECO:0007669"/>
    <property type="project" value="InterPro"/>
</dbReference>
<evidence type="ECO:0000256" key="5">
    <source>
        <dbReference type="ARBA" id="ARBA00022525"/>
    </source>
</evidence>
<protein>
    <recommendedName>
        <fullName evidence="4">Flagellar hook-associated protein 1</fullName>
    </recommendedName>
</protein>
<evidence type="ECO:0000313" key="11">
    <source>
        <dbReference type="EMBL" id="GGF56346.1"/>
    </source>
</evidence>
<keyword evidence="6" id="KW-0975">Bacterial flagellum</keyword>
<proteinExistence type="inferred from homology"/>
<dbReference type="PRINTS" id="PR01005">
    <property type="entry name" value="FLGHOOKAP1"/>
</dbReference>
<sequence length="719" mass="76679">MSITHALHVAAGGLLATQSALGTVSDNVANANTEGYSRKIVNFETNVLAGVGAGVNIADVSRAVDEELLRDVRDEASQLYKIKSQVTYYSRMQELFGAPGDNSSLAHTISELNSALEQLSVTPERSLEQSEVTRWAENLTQQLQDMSTTIQGLRKQADNDIHQTVQEADNYLAEIADLNHKIVRNDVANNDTSALEDKRDLALNALSQIIDISYFPRANGEISVFTKGGRVLIDQESAGISHNLGASVSAVTTHEEGDFSGIFIGSAVTYNDVTTELQGGTLAGLVEMRDDKLVELQAEIDHLAATLRDTINAVHNRGMAFPGSQAMQGSTSFVDSSTQQIAFGSGDTRMVVMDGTGNQVASVSLSTQLTADHGAGPWTLDDVATTIDNWLDANAGGGTAQFVDGKLQITMDNTSNYLSFRDETGTTAGSDMADATINFYGNGTSVTRTHEGFSDFLGLNDFFTDDLGQNIWETGILSSNYTESGSTLTFYDDSSGSLTSLGSIPLSGTMENMAKLVNDANIGVRATVIGEGDGQRLRFTNEAGNNMEVVQENGNFTSNTGFDVADVRTASSLIVRSDLTSSPGNISRGTLQWDATLGTGGEYYVSAGDNSIARELAGVLNSAQSFSSAGGLSEVTETIHQYASSILALNASQASNNELDVEIQESLVNSLQNRSDTQKGVNLDEELSQLILYEQAYSAAARVISVIQGMFETLENAVR</sequence>
<comment type="similarity">
    <text evidence="3">Belongs to the flagella basal body rod proteins family.</text>
</comment>